<comment type="caution">
    <text evidence="8">Lacks conserved residue(s) required for the propagation of feature annotation.</text>
</comment>
<comment type="similarity">
    <text evidence="8">Belongs to the radical SAM superfamily. 7-carboxy-7-deazaguanine synthase family.</text>
</comment>
<feature type="binding site" evidence="8">
    <location>
        <position position="50"/>
    </location>
    <ligand>
        <name>Mg(2+)</name>
        <dbReference type="ChEBI" id="CHEBI:18420"/>
    </ligand>
</feature>
<protein>
    <recommendedName>
        <fullName evidence="8">7-carboxy-7-deazaguanine synthase</fullName>
        <shortName evidence="8">CDG synthase</shortName>
        <ecNumber evidence="8">4.3.99.3</ecNumber>
    </recommendedName>
    <alternativeName>
        <fullName evidence="8">Queuosine biosynthesis protein QueE</fullName>
    </alternativeName>
</protein>
<feature type="binding site" evidence="8">
    <location>
        <position position="41"/>
    </location>
    <ligand>
        <name>[4Fe-4S] cluster</name>
        <dbReference type="ChEBI" id="CHEBI:49883"/>
        <note>4Fe-4S-S-AdoMet</note>
    </ligand>
</feature>
<evidence type="ECO:0000256" key="8">
    <source>
        <dbReference type="HAMAP-Rule" id="MF_00917"/>
    </source>
</evidence>
<keyword evidence="3 8" id="KW-0479">Metal-binding</keyword>
<dbReference type="NCBIfam" id="TIGR03365">
    <property type="entry name" value="Bsubt_queE"/>
    <property type="match status" value="1"/>
</dbReference>
<feature type="binding site" evidence="8">
    <location>
        <position position="37"/>
    </location>
    <ligand>
        <name>substrate</name>
    </ligand>
</feature>
<keyword evidence="4 8" id="KW-0460">Magnesium</keyword>
<dbReference type="InterPro" id="IPR017742">
    <property type="entry name" value="Deazaguanine_synth"/>
</dbReference>
<dbReference type="InterPro" id="IPR013785">
    <property type="entry name" value="Aldolase_TIM"/>
</dbReference>
<keyword evidence="2 8" id="KW-0949">S-adenosyl-L-methionine</keyword>
<evidence type="ECO:0000256" key="7">
    <source>
        <dbReference type="ARBA" id="ARBA00023239"/>
    </source>
</evidence>
<evidence type="ECO:0000256" key="4">
    <source>
        <dbReference type="ARBA" id="ARBA00022842"/>
    </source>
</evidence>
<comment type="pathway">
    <text evidence="8">Purine metabolism; 7-cyano-7-deazaguanine biosynthesis.</text>
</comment>
<gene>
    <name evidence="8 10" type="primary">queE</name>
    <name evidence="10" type="ORF">DQX05_04565</name>
</gene>
<evidence type="ECO:0000256" key="3">
    <source>
        <dbReference type="ARBA" id="ARBA00022723"/>
    </source>
</evidence>
<evidence type="ECO:0000313" key="11">
    <source>
        <dbReference type="Proteomes" id="UP000266177"/>
    </source>
</evidence>
<feature type="binding site" evidence="8">
    <location>
        <begin position="134"/>
        <end position="136"/>
    </location>
    <ligand>
        <name>S-adenosyl-L-methionine</name>
        <dbReference type="ChEBI" id="CHEBI:59789"/>
    </ligand>
</feature>
<dbReference type="PIRSF" id="PIRSF000370">
    <property type="entry name" value="QueE"/>
    <property type="match status" value="1"/>
</dbReference>
<feature type="binding site" evidence="8">
    <location>
        <position position="48"/>
    </location>
    <ligand>
        <name>[4Fe-4S] cluster</name>
        <dbReference type="ChEBI" id="CHEBI:49883"/>
        <note>4Fe-4S-S-AdoMet</note>
    </ligand>
</feature>
<organism evidence="10 11">
    <name type="scientific">Paenibacillus thiaminolyticus</name>
    <name type="common">Bacillus thiaminolyticus</name>
    <dbReference type="NCBI Taxonomy" id="49283"/>
    <lineage>
        <taxon>Bacteria</taxon>
        <taxon>Bacillati</taxon>
        <taxon>Bacillota</taxon>
        <taxon>Bacilli</taxon>
        <taxon>Bacillales</taxon>
        <taxon>Paenibacillaceae</taxon>
        <taxon>Paenibacillus</taxon>
    </lineage>
</organism>
<comment type="subunit">
    <text evidence="8">Homodimer.</text>
</comment>
<sequence>MLASSLSRKSLIPVIEIFGPTVQGEGVLSGCKTMFVRMAGCDYRCSWCDSAFTWDGSERGRIRMLHAEEIWAELEGLASSRFRHVTLSGGNPALLPQLESLVQLLREHGVKSAVETQGSCWQDWLTEVDDVTISPKPPSSGMETDWGKLDRMIERLTEADRQAAVSLKVVVFDQADLEYAAAIHKRYPNVPFVLQTGNDQLGASDRASLAESLLKRYEWLVDAVSASSELNNVRVLPQLHALVWGNKRGV</sequence>
<dbReference type="GO" id="GO:0008616">
    <property type="term" value="P:tRNA queuosine(34) biosynthetic process"/>
    <property type="evidence" value="ECO:0007669"/>
    <property type="project" value="UniProtKB-UniRule"/>
</dbReference>
<dbReference type="EMBL" id="QYZD01000002">
    <property type="protein sequence ID" value="RJG26166.1"/>
    <property type="molecule type" value="Genomic_DNA"/>
</dbReference>
<evidence type="ECO:0000256" key="2">
    <source>
        <dbReference type="ARBA" id="ARBA00022691"/>
    </source>
</evidence>
<dbReference type="Pfam" id="PF04055">
    <property type="entry name" value="Radical_SAM"/>
    <property type="match status" value="1"/>
</dbReference>
<comment type="cofactor">
    <cofactor evidence="8">
        <name>Mg(2+)</name>
        <dbReference type="ChEBI" id="CHEBI:18420"/>
    </cofactor>
</comment>
<feature type="binding site" evidence="8">
    <location>
        <begin position="47"/>
        <end position="49"/>
    </location>
    <ligand>
        <name>S-adenosyl-L-methionine</name>
        <dbReference type="ChEBI" id="CHEBI:59789"/>
    </ligand>
</feature>
<dbReference type="InterPro" id="IPR058240">
    <property type="entry name" value="rSAM_sf"/>
</dbReference>
<dbReference type="GO" id="GO:0000287">
    <property type="term" value="F:magnesium ion binding"/>
    <property type="evidence" value="ECO:0007669"/>
    <property type="project" value="UniProtKB-UniRule"/>
</dbReference>
<dbReference type="UniPathway" id="UPA00391"/>
<dbReference type="GO" id="GO:0051539">
    <property type="term" value="F:4 iron, 4 sulfur cluster binding"/>
    <property type="evidence" value="ECO:0007669"/>
    <property type="project" value="UniProtKB-UniRule"/>
</dbReference>
<keyword evidence="6 8" id="KW-0411">Iron-sulfur</keyword>
<dbReference type="Gene3D" id="3.20.20.70">
    <property type="entry name" value="Aldolase class I"/>
    <property type="match status" value="1"/>
</dbReference>
<dbReference type="InterPro" id="IPR024924">
    <property type="entry name" value="7-CO-7-deazaguanine_synth-like"/>
</dbReference>
<feature type="binding site" evidence="8">
    <location>
        <position position="88"/>
    </location>
    <ligand>
        <name>substrate</name>
    </ligand>
</feature>
<feature type="binding site" evidence="8">
    <location>
        <position position="45"/>
    </location>
    <ligand>
        <name>[4Fe-4S] cluster</name>
        <dbReference type="ChEBI" id="CHEBI:49883"/>
        <note>4Fe-4S-S-AdoMet</note>
    </ligand>
</feature>
<dbReference type="OrthoDB" id="9792276at2"/>
<dbReference type="EC" id="4.3.99.3" evidence="8"/>
<comment type="caution">
    <text evidence="10">The sequence shown here is derived from an EMBL/GenBank/DDBJ whole genome shotgun (WGS) entry which is preliminary data.</text>
</comment>
<evidence type="ECO:0000256" key="5">
    <source>
        <dbReference type="ARBA" id="ARBA00023004"/>
    </source>
</evidence>
<dbReference type="RefSeq" id="WP_119791250.1">
    <property type="nucleotide sequence ID" value="NZ_QYZD01000002.1"/>
</dbReference>
<keyword evidence="8" id="KW-0671">Queuosine biosynthesis</keyword>
<comment type="cofactor">
    <cofactor evidence="8">
        <name>[4Fe-4S] cluster</name>
        <dbReference type="ChEBI" id="CHEBI:49883"/>
    </cofactor>
    <text evidence="8">Binds 1 [4Fe-4S] cluster. The cluster is coordinated with 3 cysteines and an exchangeable S-adenosyl-L-methionine.</text>
</comment>
<dbReference type="InterPro" id="IPR007197">
    <property type="entry name" value="rSAM"/>
</dbReference>
<dbReference type="HAMAP" id="MF_00917">
    <property type="entry name" value="QueE"/>
    <property type="match status" value="1"/>
</dbReference>
<feature type="binding site" evidence="8">
    <location>
        <begin position="22"/>
        <end position="24"/>
    </location>
    <ligand>
        <name>substrate</name>
    </ligand>
</feature>
<comment type="cofactor">
    <cofactor evidence="8">
        <name>S-adenosyl-L-methionine</name>
        <dbReference type="ChEBI" id="CHEBI:59789"/>
    </cofactor>
    <text evidence="8">Binds 1 S-adenosyl-L-methionine per subunit.</text>
</comment>
<evidence type="ECO:0000256" key="1">
    <source>
        <dbReference type="ARBA" id="ARBA00022485"/>
    </source>
</evidence>
<accession>A0A3A3H805</accession>
<feature type="binding site" evidence="8">
    <location>
        <position position="90"/>
    </location>
    <ligand>
        <name>S-adenosyl-L-methionine</name>
        <dbReference type="ChEBI" id="CHEBI:59789"/>
    </ligand>
</feature>
<feature type="domain" description="Radical SAM core" evidence="9">
    <location>
        <begin position="28"/>
        <end position="246"/>
    </location>
</feature>
<name>A0A3A3H805_PANTH</name>
<dbReference type="AlphaFoldDB" id="A0A3A3H805"/>
<keyword evidence="7 8" id="KW-0456">Lyase</keyword>
<dbReference type="GO" id="GO:0016840">
    <property type="term" value="F:carbon-nitrogen lyase activity"/>
    <property type="evidence" value="ECO:0007669"/>
    <property type="project" value="UniProtKB-UniRule"/>
</dbReference>
<comment type="catalytic activity">
    <reaction evidence="8">
        <text>6-carboxy-5,6,7,8-tetrahydropterin + H(+) = 7-carboxy-7-carbaguanine + NH4(+)</text>
        <dbReference type="Rhea" id="RHEA:27974"/>
        <dbReference type="ChEBI" id="CHEBI:15378"/>
        <dbReference type="ChEBI" id="CHEBI:28938"/>
        <dbReference type="ChEBI" id="CHEBI:61032"/>
        <dbReference type="ChEBI" id="CHEBI:61036"/>
        <dbReference type="EC" id="4.3.99.3"/>
    </reaction>
</comment>
<dbReference type="PROSITE" id="PS51918">
    <property type="entry name" value="RADICAL_SAM"/>
    <property type="match status" value="1"/>
</dbReference>
<keyword evidence="1 8" id="KW-0004">4Fe-4S</keyword>
<dbReference type="SFLD" id="SFLDF00300">
    <property type="entry name" value="7-carboxy-7-deazaguanine_synth"/>
    <property type="match status" value="1"/>
</dbReference>
<dbReference type="SUPFAM" id="SSF102114">
    <property type="entry name" value="Radical SAM enzymes"/>
    <property type="match status" value="1"/>
</dbReference>
<keyword evidence="5 8" id="KW-0408">Iron</keyword>
<evidence type="ECO:0000256" key="6">
    <source>
        <dbReference type="ARBA" id="ARBA00023014"/>
    </source>
</evidence>
<dbReference type="PANTHER" id="PTHR42836">
    <property type="entry name" value="7-CARBOXY-7-DEAZAGUANINE SYNTHASE"/>
    <property type="match status" value="1"/>
</dbReference>
<evidence type="ECO:0000313" key="10">
    <source>
        <dbReference type="EMBL" id="RJG26166.1"/>
    </source>
</evidence>
<comment type="function">
    <text evidence="8">Catalyzes the complex heterocyclic radical-mediated conversion of 6-carboxy-5,6,7,8-tetrahydropterin (CPH4) to 7-carboxy-7-deazaguanine (CDG), a step common to the biosynthetic pathways of all 7-deazapurine-containing compounds.</text>
</comment>
<evidence type="ECO:0000259" key="9">
    <source>
        <dbReference type="PROSITE" id="PS51918"/>
    </source>
</evidence>
<dbReference type="SFLD" id="SFLDS00029">
    <property type="entry name" value="Radical_SAM"/>
    <property type="match status" value="1"/>
</dbReference>
<reference evidence="10 11" key="1">
    <citation type="submission" date="2018-09" db="EMBL/GenBank/DDBJ databases">
        <title>Paenibacillus SK2017-BO5.</title>
        <authorList>
            <person name="Piskunova J.V."/>
            <person name="Dubiley S.A."/>
            <person name="Severinov K.V."/>
        </authorList>
    </citation>
    <scope>NUCLEOTIDE SEQUENCE [LARGE SCALE GENOMIC DNA]</scope>
    <source>
        <strain evidence="10 11">BO5</strain>
    </source>
</reference>
<dbReference type="GO" id="GO:1904047">
    <property type="term" value="F:S-adenosyl-L-methionine binding"/>
    <property type="evidence" value="ECO:0007669"/>
    <property type="project" value="UniProtKB-UniRule"/>
</dbReference>
<dbReference type="PANTHER" id="PTHR42836:SF1">
    <property type="entry name" value="7-CARBOXY-7-DEAZAGUANINE SYNTHASE"/>
    <property type="match status" value="1"/>
</dbReference>
<proteinExistence type="inferred from homology"/>
<dbReference type="Proteomes" id="UP000266177">
    <property type="component" value="Unassembled WGS sequence"/>
</dbReference>